<dbReference type="Pfam" id="PF00590">
    <property type="entry name" value="TP_methylase"/>
    <property type="match status" value="1"/>
</dbReference>
<dbReference type="Gene3D" id="3.30.950.10">
    <property type="entry name" value="Methyltransferase, Cobalt-precorrin-4 Transmethylase, Domain 2"/>
    <property type="match status" value="1"/>
</dbReference>
<dbReference type="InterPro" id="IPR035996">
    <property type="entry name" value="4pyrrol_Methylase_sf"/>
</dbReference>
<dbReference type="Gene3D" id="3.40.1010.10">
    <property type="entry name" value="Cobalt-precorrin-4 Transmethylase, Domain 1"/>
    <property type="match status" value="1"/>
</dbReference>
<keyword evidence="3 7" id="KW-0489">Methyltransferase</keyword>
<dbReference type="PIRSF" id="PIRSF036525">
    <property type="entry name" value="CobF"/>
    <property type="match status" value="1"/>
</dbReference>
<feature type="domain" description="Tetrapyrrole methylase" evidence="6">
    <location>
        <begin position="18"/>
        <end position="222"/>
    </location>
</feature>
<dbReference type="InterPro" id="IPR014776">
    <property type="entry name" value="4pyrrole_Mease_sub2"/>
</dbReference>
<evidence type="ECO:0000256" key="3">
    <source>
        <dbReference type="ARBA" id="ARBA00022603"/>
    </source>
</evidence>
<keyword evidence="4 7" id="KW-0808">Transferase</keyword>
<dbReference type="PANTHER" id="PTHR43467">
    <property type="entry name" value="COBALT-PRECORRIN-2 C(20)-METHYLTRANSFERASE"/>
    <property type="match status" value="1"/>
</dbReference>
<reference evidence="7 8" key="1">
    <citation type="submission" date="2009-01" db="EMBL/GenBank/DDBJ databases">
        <authorList>
            <person name="Fulton L."/>
            <person name="Clifton S."/>
            <person name="Chinwalla A.T."/>
            <person name="Mitreva M."/>
            <person name="Sodergren E."/>
            <person name="Weinstock G."/>
            <person name="Clifton S."/>
            <person name="Dooling D.J."/>
            <person name="Fulton B."/>
            <person name="Minx P."/>
            <person name="Pepin K.H."/>
            <person name="Johnson M."/>
            <person name="Bhonagiri V."/>
            <person name="Nash W.E."/>
            <person name="Mardis E.R."/>
            <person name="Wilson R.K."/>
        </authorList>
    </citation>
    <scope>NUCLEOTIDE SEQUENCE [LARGE SCALE GENOMIC DNA]</scope>
    <source>
        <strain evidence="7 8">ATCC 33806</strain>
    </source>
</reference>
<evidence type="ECO:0000256" key="2">
    <source>
        <dbReference type="ARBA" id="ARBA00022573"/>
    </source>
</evidence>
<dbReference type="GO" id="GO:0009236">
    <property type="term" value="P:cobalamin biosynthetic process"/>
    <property type="evidence" value="ECO:0007669"/>
    <property type="project" value="UniProtKB-KW"/>
</dbReference>
<dbReference type="InterPro" id="IPR012797">
    <property type="entry name" value="CobF"/>
</dbReference>
<dbReference type="AlphaFoldDB" id="C0E811"/>
<proteinExistence type="predicted"/>
<accession>C0E811</accession>
<dbReference type="EMBL" id="ACEB01000053">
    <property type="protein sequence ID" value="EEG25536.1"/>
    <property type="molecule type" value="Genomic_DNA"/>
</dbReference>
<dbReference type="InterPro" id="IPR000878">
    <property type="entry name" value="4pyrrol_Mease"/>
</dbReference>
<dbReference type="CDD" id="cd11643">
    <property type="entry name" value="Precorrin-6A-synthase"/>
    <property type="match status" value="1"/>
</dbReference>
<dbReference type="InterPro" id="IPR014777">
    <property type="entry name" value="4pyrrole_Mease_sub1"/>
</dbReference>
<dbReference type="GO" id="GO:0043819">
    <property type="term" value="F:precorrin-6A synthase (deacetylating) activity"/>
    <property type="evidence" value="ECO:0007669"/>
    <property type="project" value="UniProtKB-EC"/>
</dbReference>
<dbReference type="NCBIfam" id="TIGR02434">
    <property type="entry name" value="CobF"/>
    <property type="match status" value="1"/>
</dbReference>
<name>C0E811_9CORY</name>
<dbReference type="SUPFAM" id="SSF53790">
    <property type="entry name" value="Tetrapyrrole methylase"/>
    <property type="match status" value="1"/>
</dbReference>
<organism evidence="7 8">
    <name type="scientific">Corynebacterium matruchotii ATCC 33806</name>
    <dbReference type="NCBI Taxonomy" id="566549"/>
    <lineage>
        <taxon>Bacteria</taxon>
        <taxon>Bacillati</taxon>
        <taxon>Actinomycetota</taxon>
        <taxon>Actinomycetes</taxon>
        <taxon>Mycobacteriales</taxon>
        <taxon>Corynebacteriaceae</taxon>
        <taxon>Corynebacterium</taxon>
    </lineage>
</organism>
<dbReference type="EC" id="2.1.1.152" evidence="7"/>
<sequence>MVYTGIKELFERGIMRRIAIIGIGSGNPQHLTVEGVATLQQADVVIAIDKGEEKHDLLELRKEILATHSPDVPLVTVLDPPRDRKPVDYQAEVQRWHQARAEVVERAVVENTPEDGTAAILVWGDPSLYDSTLRVIERFTTPVDVVVIPGITAVQALTAAHRIVLNRIGEEIVITTGRQLMDGARHRNCVVMLDGGAAWLTAYTPYTYMWWGAYLGTDKEVLRSGYAHDIGAEVAALKTRLRKEHGWIMDIYLLRELN</sequence>
<keyword evidence="5" id="KW-0949">S-adenosyl-L-methionine</keyword>
<evidence type="ECO:0000256" key="4">
    <source>
        <dbReference type="ARBA" id="ARBA00022679"/>
    </source>
</evidence>
<dbReference type="HOGENOM" id="CLU_098653_0_0_11"/>
<evidence type="ECO:0000259" key="6">
    <source>
        <dbReference type="Pfam" id="PF00590"/>
    </source>
</evidence>
<comment type="pathway">
    <text evidence="1">Cofactor biosynthesis; adenosylcobalamin biosynthesis.</text>
</comment>
<comment type="caution">
    <text evidence="7">The sequence shown here is derived from an EMBL/GenBank/DDBJ whole genome shotgun (WGS) entry which is preliminary data.</text>
</comment>
<dbReference type="Proteomes" id="UP000006247">
    <property type="component" value="Unassembled WGS sequence"/>
</dbReference>
<protein>
    <submittedName>
        <fullName evidence="7">Precorrin-6A synthase (Deacetylating)</fullName>
        <ecNumber evidence="7">2.1.1.152</ecNumber>
    </submittedName>
</protein>
<gene>
    <name evidence="7" type="primary">cobF</name>
    <name evidence="7" type="ORF">CORMATOL_03152</name>
</gene>
<dbReference type="GO" id="GO:0032259">
    <property type="term" value="P:methylation"/>
    <property type="evidence" value="ECO:0007669"/>
    <property type="project" value="UniProtKB-KW"/>
</dbReference>
<evidence type="ECO:0000256" key="5">
    <source>
        <dbReference type="ARBA" id="ARBA00022691"/>
    </source>
</evidence>
<evidence type="ECO:0000313" key="7">
    <source>
        <dbReference type="EMBL" id="EEG25536.1"/>
    </source>
</evidence>
<keyword evidence="2" id="KW-0169">Cobalamin biosynthesis</keyword>
<dbReference type="PANTHER" id="PTHR43467:SF1">
    <property type="entry name" value="PRECORRIN-6A SYNTHASE [DEACETYLATING]"/>
    <property type="match status" value="1"/>
</dbReference>
<evidence type="ECO:0000256" key="1">
    <source>
        <dbReference type="ARBA" id="ARBA00004953"/>
    </source>
</evidence>
<evidence type="ECO:0000313" key="8">
    <source>
        <dbReference type="Proteomes" id="UP000006247"/>
    </source>
</evidence>